<evidence type="ECO:0000256" key="15">
    <source>
        <dbReference type="ARBA" id="ARBA00040883"/>
    </source>
</evidence>
<keyword evidence="13 16" id="KW-0173">Coenzyme A biosynthesis</keyword>
<dbReference type="SUPFAM" id="SSF53067">
    <property type="entry name" value="Actin-like ATPase domain"/>
    <property type="match status" value="2"/>
</dbReference>
<proteinExistence type="inferred from homology"/>
<dbReference type="HAMAP" id="MF_01274">
    <property type="entry name" value="Pantothen_kinase_3"/>
    <property type="match status" value="1"/>
</dbReference>
<comment type="cofactor">
    <cofactor evidence="16">
        <name>NH4(+)</name>
        <dbReference type="ChEBI" id="CHEBI:28938"/>
    </cofactor>
    <cofactor evidence="16">
        <name>K(+)</name>
        <dbReference type="ChEBI" id="CHEBI:29103"/>
    </cofactor>
    <text evidence="16">A monovalent cation. Ammonium or potassium.</text>
</comment>
<dbReference type="EC" id="2.7.1.33" evidence="6 16"/>
<dbReference type="InterPro" id="IPR043129">
    <property type="entry name" value="ATPase_NBD"/>
</dbReference>
<keyword evidence="11 16" id="KW-0067">ATP-binding</keyword>
<dbReference type="Pfam" id="PF03309">
    <property type="entry name" value="Pan_kinase"/>
    <property type="match status" value="1"/>
</dbReference>
<sequence>MILAIDIGNTNICIGGLEGMNSLFSFRMVTRPNCTPDEYTAELRFLLRRFQFNPDECEGAILCSVVPALSNALAEAVYRLTGHEPLRVGHAIDTGLTFAIDAPERLGQDRIADAAAAAAGYSLPCMTVDLGTATTYNVIDAQRRFLGGFIVPGVLTSLRAISARTAQLPPIAPEAPARLIGKNTVECLNGGAVFGTAAMLEGLADRVEAELGAPLTVVATGGLAPNILPCCQRDVQYDADLLFKGLAVLYARNAGKREK</sequence>
<comment type="pathway">
    <text evidence="4 16">Cofactor biosynthesis; coenzyme A biosynthesis; CoA from (R)-pantothenate: step 1/5.</text>
</comment>
<reference evidence="17" key="1">
    <citation type="journal article" date="2021" name="PeerJ">
        <title>Extensive microbial diversity within the chicken gut microbiome revealed by metagenomics and culture.</title>
        <authorList>
            <person name="Gilroy R."/>
            <person name="Ravi A."/>
            <person name="Getino M."/>
            <person name="Pursley I."/>
            <person name="Horton D.L."/>
            <person name="Alikhan N.F."/>
            <person name="Baker D."/>
            <person name="Gharbi K."/>
            <person name="Hall N."/>
            <person name="Watson M."/>
            <person name="Adriaenssens E.M."/>
            <person name="Foster-Nyarko E."/>
            <person name="Jarju S."/>
            <person name="Secka A."/>
            <person name="Antonio M."/>
            <person name="Oren A."/>
            <person name="Chaudhuri R.R."/>
            <person name="La Ragione R."/>
            <person name="Hildebrand F."/>
            <person name="Pallen M.J."/>
        </authorList>
    </citation>
    <scope>NUCLEOTIDE SEQUENCE</scope>
    <source>
        <strain evidence="17">ChiBcec8-13705</strain>
    </source>
</reference>
<evidence type="ECO:0000256" key="2">
    <source>
        <dbReference type="ARBA" id="ARBA00001958"/>
    </source>
</evidence>
<keyword evidence="9 16" id="KW-0547">Nucleotide-binding</keyword>
<evidence type="ECO:0000313" key="18">
    <source>
        <dbReference type="Proteomes" id="UP000886803"/>
    </source>
</evidence>
<accession>A0A9D2S3H4</accession>
<evidence type="ECO:0000256" key="7">
    <source>
        <dbReference type="ARBA" id="ARBA00022490"/>
    </source>
</evidence>
<feature type="binding site" evidence="16">
    <location>
        <position position="129"/>
    </location>
    <ligand>
        <name>K(+)</name>
        <dbReference type="ChEBI" id="CHEBI:29103"/>
    </ligand>
</feature>
<evidence type="ECO:0000256" key="12">
    <source>
        <dbReference type="ARBA" id="ARBA00022958"/>
    </source>
</evidence>
<dbReference type="EMBL" id="DWYG01000082">
    <property type="protein sequence ID" value="HJB41901.1"/>
    <property type="molecule type" value="Genomic_DNA"/>
</dbReference>
<dbReference type="GO" id="GO:0004594">
    <property type="term" value="F:pantothenate kinase activity"/>
    <property type="evidence" value="ECO:0007669"/>
    <property type="project" value="UniProtKB-UniRule"/>
</dbReference>
<comment type="similarity">
    <text evidence="14 16">Belongs to the type III pantothenate kinase family.</text>
</comment>
<feature type="active site" description="Proton acceptor" evidence="16">
    <location>
        <position position="109"/>
    </location>
</feature>
<keyword evidence="7 16" id="KW-0963">Cytoplasm</keyword>
<keyword evidence="10 16" id="KW-0418">Kinase</keyword>
<feature type="binding site" evidence="16">
    <location>
        <begin position="6"/>
        <end position="13"/>
    </location>
    <ligand>
        <name>ATP</name>
        <dbReference type="ChEBI" id="CHEBI:30616"/>
    </ligand>
</feature>
<evidence type="ECO:0000256" key="4">
    <source>
        <dbReference type="ARBA" id="ARBA00005225"/>
    </source>
</evidence>
<comment type="caution">
    <text evidence="17">The sequence shown here is derived from an EMBL/GenBank/DDBJ whole genome shotgun (WGS) entry which is preliminary data.</text>
</comment>
<evidence type="ECO:0000313" key="17">
    <source>
        <dbReference type="EMBL" id="HJB41901.1"/>
    </source>
</evidence>
<organism evidence="17 18">
    <name type="scientific">Candidatus Gemmiger avicola</name>
    <dbReference type="NCBI Taxonomy" id="2838605"/>
    <lineage>
        <taxon>Bacteria</taxon>
        <taxon>Bacillati</taxon>
        <taxon>Bacillota</taxon>
        <taxon>Clostridia</taxon>
        <taxon>Eubacteriales</taxon>
        <taxon>Gemmiger</taxon>
    </lineage>
</organism>
<dbReference type="CDD" id="cd24015">
    <property type="entry name" value="ASKHA_NBD_PanK-III"/>
    <property type="match status" value="1"/>
</dbReference>
<keyword evidence="16" id="KW-0479">Metal-binding</keyword>
<evidence type="ECO:0000256" key="1">
    <source>
        <dbReference type="ARBA" id="ARBA00001206"/>
    </source>
</evidence>
<dbReference type="PANTHER" id="PTHR34265">
    <property type="entry name" value="TYPE III PANTOTHENATE KINASE"/>
    <property type="match status" value="1"/>
</dbReference>
<dbReference type="InterPro" id="IPR004619">
    <property type="entry name" value="Type_III_PanK"/>
</dbReference>
<evidence type="ECO:0000256" key="9">
    <source>
        <dbReference type="ARBA" id="ARBA00022741"/>
    </source>
</evidence>
<feature type="binding site" evidence="16">
    <location>
        <begin position="107"/>
        <end position="110"/>
    </location>
    <ligand>
        <name>substrate</name>
    </ligand>
</feature>
<comment type="caution">
    <text evidence="16">Lacks conserved residue(s) required for the propagation of feature annotation.</text>
</comment>
<dbReference type="GO" id="GO:0046872">
    <property type="term" value="F:metal ion binding"/>
    <property type="evidence" value="ECO:0007669"/>
    <property type="project" value="UniProtKB-KW"/>
</dbReference>
<protein>
    <recommendedName>
        <fullName evidence="15 16">Type III pantothenate kinase</fullName>
        <ecNumber evidence="6 16">2.7.1.33</ecNumber>
    </recommendedName>
    <alternativeName>
        <fullName evidence="16">PanK-III</fullName>
    </alternativeName>
    <alternativeName>
        <fullName evidence="16">Pantothenic acid kinase</fullName>
    </alternativeName>
</protein>
<evidence type="ECO:0000256" key="13">
    <source>
        <dbReference type="ARBA" id="ARBA00022993"/>
    </source>
</evidence>
<evidence type="ECO:0000256" key="3">
    <source>
        <dbReference type="ARBA" id="ARBA00004496"/>
    </source>
</evidence>
<dbReference type="GO" id="GO:0005737">
    <property type="term" value="C:cytoplasm"/>
    <property type="evidence" value="ECO:0007669"/>
    <property type="project" value="UniProtKB-SubCell"/>
</dbReference>
<dbReference type="GO" id="GO:0015937">
    <property type="term" value="P:coenzyme A biosynthetic process"/>
    <property type="evidence" value="ECO:0007669"/>
    <property type="project" value="UniProtKB-UniRule"/>
</dbReference>
<dbReference type="Proteomes" id="UP000886803">
    <property type="component" value="Unassembled WGS sequence"/>
</dbReference>
<keyword evidence="12 16" id="KW-0630">Potassium</keyword>
<dbReference type="NCBIfam" id="TIGR00671">
    <property type="entry name" value="baf"/>
    <property type="match status" value="1"/>
</dbReference>
<evidence type="ECO:0000256" key="6">
    <source>
        <dbReference type="ARBA" id="ARBA00012102"/>
    </source>
</evidence>
<feature type="binding site" evidence="16">
    <location>
        <position position="184"/>
    </location>
    <ligand>
        <name>substrate</name>
    </ligand>
</feature>
<comment type="catalytic activity">
    <reaction evidence="1 16">
        <text>(R)-pantothenate + ATP = (R)-4'-phosphopantothenate + ADP + H(+)</text>
        <dbReference type="Rhea" id="RHEA:16373"/>
        <dbReference type="ChEBI" id="CHEBI:10986"/>
        <dbReference type="ChEBI" id="CHEBI:15378"/>
        <dbReference type="ChEBI" id="CHEBI:29032"/>
        <dbReference type="ChEBI" id="CHEBI:30616"/>
        <dbReference type="ChEBI" id="CHEBI:456216"/>
        <dbReference type="EC" id="2.7.1.33"/>
    </reaction>
</comment>
<dbReference type="AlphaFoldDB" id="A0A9D2S3H4"/>
<evidence type="ECO:0000256" key="10">
    <source>
        <dbReference type="ARBA" id="ARBA00022777"/>
    </source>
</evidence>
<feature type="binding site" evidence="16">
    <location>
        <position position="132"/>
    </location>
    <ligand>
        <name>ATP</name>
        <dbReference type="ChEBI" id="CHEBI:30616"/>
    </ligand>
</feature>
<evidence type="ECO:0000256" key="16">
    <source>
        <dbReference type="HAMAP-Rule" id="MF_01274"/>
    </source>
</evidence>
<dbReference type="PANTHER" id="PTHR34265:SF1">
    <property type="entry name" value="TYPE III PANTOTHENATE KINASE"/>
    <property type="match status" value="1"/>
</dbReference>
<comment type="subunit">
    <text evidence="5 16">Homodimer.</text>
</comment>
<comment type="cofactor">
    <cofactor evidence="2">
        <name>K(+)</name>
        <dbReference type="ChEBI" id="CHEBI:29103"/>
    </cofactor>
</comment>
<dbReference type="Gene3D" id="3.30.420.40">
    <property type="match status" value="2"/>
</dbReference>
<reference evidence="17" key="2">
    <citation type="submission" date="2021-04" db="EMBL/GenBank/DDBJ databases">
        <authorList>
            <person name="Gilroy R."/>
        </authorList>
    </citation>
    <scope>NUCLEOTIDE SEQUENCE</scope>
    <source>
        <strain evidence="17">ChiBcec8-13705</strain>
    </source>
</reference>
<name>A0A9D2S3H4_9FIRM</name>
<comment type="subcellular location">
    <subcellularLocation>
        <location evidence="3 16">Cytoplasm</location>
    </subcellularLocation>
</comment>
<keyword evidence="8 16" id="KW-0808">Transferase</keyword>
<evidence type="ECO:0000256" key="8">
    <source>
        <dbReference type="ARBA" id="ARBA00022679"/>
    </source>
</evidence>
<comment type="function">
    <text evidence="16">Catalyzes the phosphorylation of pantothenate (Pan), the first step in CoA biosynthesis.</text>
</comment>
<dbReference type="GO" id="GO:0005524">
    <property type="term" value="F:ATP binding"/>
    <property type="evidence" value="ECO:0007669"/>
    <property type="project" value="UniProtKB-UniRule"/>
</dbReference>
<evidence type="ECO:0000256" key="14">
    <source>
        <dbReference type="ARBA" id="ARBA00038036"/>
    </source>
</evidence>
<evidence type="ECO:0000256" key="5">
    <source>
        <dbReference type="ARBA" id="ARBA00011738"/>
    </source>
</evidence>
<evidence type="ECO:0000256" key="11">
    <source>
        <dbReference type="ARBA" id="ARBA00022840"/>
    </source>
</evidence>
<gene>
    <name evidence="16" type="primary">coaX</name>
    <name evidence="17" type="ORF">H9945_05315</name>
</gene>